<dbReference type="PANTHER" id="PTHR28638">
    <property type="entry name" value="CELL CYCLE PROGRESSION PROTEIN 1"/>
    <property type="match status" value="1"/>
</dbReference>
<dbReference type="RefSeq" id="XP_017337856.1">
    <property type="nucleotide sequence ID" value="XM_017482367.3"/>
</dbReference>
<keyword evidence="4" id="KW-1185">Reference proteome</keyword>
<dbReference type="OMA" id="GCARQEG"/>
<protein>
    <submittedName>
        <fullName evidence="5">Pre-B-cell leukemia transcription factor-interacting protein 1 isoform X1</fullName>
    </submittedName>
</protein>
<organism evidence="4 5">
    <name type="scientific">Ictalurus punctatus</name>
    <name type="common">Channel catfish</name>
    <name type="synonym">Silurus punctatus</name>
    <dbReference type="NCBI Taxonomy" id="7998"/>
    <lineage>
        <taxon>Eukaryota</taxon>
        <taxon>Metazoa</taxon>
        <taxon>Chordata</taxon>
        <taxon>Craniata</taxon>
        <taxon>Vertebrata</taxon>
        <taxon>Euteleostomi</taxon>
        <taxon>Actinopterygii</taxon>
        <taxon>Neopterygii</taxon>
        <taxon>Teleostei</taxon>
        <taxon>Ostariophysi</taxon>
        <taxon>Siluriformes</taxon>
        <taxon>Ictaluridae</taxon>
        <taxon>Ictalurus</taxon>
    </lineage>
</organism>
<feature type="compositionally biased region" description="Basic and acidic residues" evidence="3">
    <location>
        <begin position="362"/>
        <end position="387"/>
    </location>
</feature>
<proteinExistence type="predicted"/>
<evidence type="ECO:0000256" key="3">
    <source>
        <dbReference type="SAM" id="MobiDB-lite"/>
    </source>
</evidence>
<evidence type="ECO:0000313" key="4">
    <source>
        <dbReference type="Proteomes" id="UP000221080"/>
    </source>
</evidence>
<dbReference type="GO" id="GO:0016020">
    <property type="term" value="C:membrane"/>
    <property type="evidence" value="ECO:0007669"/>
    <property type="project" value="TreeGrafter"/>
</dbReference>
<feature type="region of interest" description="Disordered" evidence="3">
    <location>
        <begin position="1"/>
        <end position="79"/>
    </location>
</feature>
<evidence type="ECO:0000256" key="1">
    <source>
        <dbReference type="ARBA" id="ARBA00023054"/>
    </source>
</evidence>
<feature type="region of interest" description="Disordered" evidence="3">
    <location>
        <begin position="219"/>
        <end position="244"/>
    </location>
</feature>
<feature type="region of interest" description="Disordered" evidence="3">
    <location>
        <begin position="360"/>
        <end position="403"/>
    </location>
</feature>
<feature type="coiled-coil region" evidence="2">
    <location>
        <begin position="455"/>
        <end position="556"/>
    </location>
</feature>
<evidence type="ECO:0000256" key="2">
    <source>
        <dbReference type="SAM" id="Coils"/>
    </source>
</evidence>
<dbReference type="PANTHER" id="PTHR28638:SF1">
    <property type="entry name" value="PRE-B-CELL LEUKEMIA TRANSCRIPTION FACTOR-INTERACTING PROTEIN 1"/>
    <property type="match status" value="1"/>
</dbReference>
<dbReference type="CTD" id="563463"/>
<dbReference type="KEGG" id="ipu:108273227"/>
<accession>A0A2D0S5Z5</accession>
<dbReference type="AlphaFoldDB" id="A0A2D0S5Z5"/>
<feature type="compositionally biased region" description="Basic residues" evidence="3">
    <location>
        <begin position="643"/>
        <end position="655"/>
    </location>
</feature>
<feature type="compositionally biased region" description="Basic and acidic residues" evidence="3">
    <location>
        <begin position="623"/>
        <end position="639"/>
    </location>
</feature>
<evidence type="ECO:0000313" key="5">
    <source>
        <dbReference type="RefSeq" id="XP_017337856.1"/>
    </source>
</evidence>
<feature type="region of interest" description="Disordered" evidence="3">
    <location>
        <begin position="623"/>
        <end position="658"/>
    </location>
</feature>
<feature type="compositionally biased region" description="Low complexity" evidence="3">
    <location>
        <begin position="1"/>
        <end position="20"/>
    </location>
</feature>
<gene>
    <name evidence="5" type="primary">pbxip1a</name>
</gene>
<dbReference type="OrthoDB" id="8947092at2759"/>
<keyword evidence="1 2" id="KW-0175">Coiled coil</keyword>
<dbReference type="GeneID" id="108273227"/>
<reference evidence="5" key="2">
    <citation type="submission" date="2025-08" db="UniProtKB">
        <authorList>
            <consortium name="RefSeq"/>
        </authorList>
    </citation>
    <scope>IDENTIFICATION</scope>
    <source>
        <tissue evidence="5">Blood</tissue>
    </source>
</reference>
<sequence>MSDNSTGSSGSSSNSWTLLSPEEAAIDTAGPVDDGTESIGDVPSLSEELAGSSFEVKPSDSEATQETVLSEEGHQVCQETSPELFNEGAVSGPSVEADPEICAPVIHATITTSPPDNDLLGAVPFSISTESSLFLSHEPFLETSYEELLSDTQPTLEFSPKQCPVCEVVAEATPEFVDNIGPAAKPIAEICPSSKPTAKIGSASEPTAEVGLALEPTAEVGPASEPSDEVGPALEPTAEVGPASKPIAEICPASEPTADISPAPEPPEFSFSDVTADVSLVSDVSLTSAVPVLDIHPGVSSCPESSSPSLSLEINFSSTTESPYPESPASSVLEEKELVTDREEHKSINVATEAECLGTDVPIEHRGEDSGLRQRRVHYPEELRQSSDEEDGEETEFKLPERKEEKPGLSINYLIIGALALLCLGSFFLSGTIFDQAGDDFDGSELSDQELLEKLVEENKQISILETQIQVQKEELDRALRAAAEKGITDEEHTRMKEELSALPSLKEELEALKARVSELTQLTGPGRRQGKKVELKRQKILLEQSKTRLEGMKKQDWPKKWLRERLVEMQQRLSEQVDYIGKKEEWRSKQKGGENRKNEWGDNVQKHKELLKKYSDEWENKKAERKLERERRKQERSWQVRPGHKHKHDHKMHQHHESKDFWKLQEKKLKRNQNPPEHCHDVSGCAEAEGLIRVKLSDFQGLLDIYLNKLQGLSAKNKEAFHHLVSQFFYGGVFSHDRMLFSEFAEDVADILEDLADVLIDDDVLEEEMEEFEREVLWQFAA</sequence>
<dbReference type="Proteomes" id="UP000221080">
    <property type="component" value="Chromosome 12"/>
</dbReference>
<name>A0A2D0S5Z5_ICTPU</name>
<dbReference type="InterPro" id="IPR051990">
    <property type="entry name" value="CCPG1/PBIP1"/>
</dbReference>
<reference evidence="4" key="1">
    <citation type="journal article" date="2016" name="Nat. Commun.">
        <title>The channel catfish genome sequence provides insights into the evolution of scale formation in teleosts.</title>
        <authorList>
            <person name="Liu Z."/>
            <person name="Liu S."/>
            <person name="Yao J."/>
            <person name="Bao L."/>
            <person name="Zhang J."/>
            <person name="Li Y."/>
            <person name="Jiang C."/>
            <person name="Sun L."/>
            <person name="Wang R."/>
            <person name="Zhang Y."/>
            <person name="Zhou T."/>
            <person name="Zeng Q."/>
            <person name="Fu Q."/>
            <person name="Gao S."/>
            <person name="Li N."/>
            <person name="Koren S."/>
            <person name="Jiang Y."/>
            <person name="Zimin A."/>
            <person name="Xu P."/>
            <person name="Phillippy A.M."/>
            <person name="Geng X."/>
            <person name="Song L."/>
            <person name="Sun F."/>
            <person name="Li C."/>
            <person name="Wang X."/>
            <person name="Chen A."/>
            <person name="Jin Y."/>
            <person name="Yuan Z."/>
            <person name="Yang Y."/>
            <person name="Tan S."/>
            <person name="Peatman E."/>
            <person name="Lu J."/>
            <person name="Qin Z."/>
            <person name="Dunham R."/>
            <person name="Li Z."/>
            <person name="Sonstegard T."/>
            <person name="Feng J."/>
            <person name="Danzmann R.G."/>
            <person name="Schroeder S."/>
            <person name="Scheffler B."/>
            <person name="Duke M.V."/>
            <person name="Ballard L."/>
            <person name="Kucuktas H."/>
            <person name="Kaltenboeck L."/>
            <person name="Liu H."/>
            <person name="Armbruster J."/>
            <person name="Xie Y."/>
            <person name="Kirby M.L."/>
            <person name="Tian Y."/>
            <person name="Flanagan M.E."/>
            <person name="Mu W."/>
            <person name="Waldbieser G.C."/>
        </authorList>
    </citation>
    <scope>NUCLEOTIDE SEQUENCE [LARGE SCALE GENOMIC DNA]</scope>
    <source>
        <strain evidence="4">SDA103</strain>
    </source>
</reference>